<comment type="subcellular location">
    <subcellularLocation>
        <location evidence="1">Membrane</location>
        <topology evidence="1">Single-pass membrane protein</topology>
    </subcellularLocation>
</comment>
<feature type="chain" id="PRO_5014400879" description="ER membrane protein complex subunit 7 beta-sandwich domain-containing protein" evidence="7">
    <location>
        <begin position="22"/>
        <end position="240"/>
    </location>
</feature>
<feature type="domain" description="ER membrane protein complex subunit 7 beta-sandwich" evidence="8">
    <location>
        <begin position="31"/>
        <end position="163"/>
    </location>
</feature>
<gene>
    <name evidence="9" type="ORF">CAC42_1239</name>
</gene>
<reference evidence="9 10" key="1">
    <citation type="submission" date="2017-06" db="EMBL/GenBank/DDBJ databases">
        <title>Draft genome sequence of a variant of Elsinoe murrayae.</title>
        <authorList>
            <person name="Cheng Q."/>
        </authorList>
    </citation>
    <scope>NUCLEOTIDE SEQUENCE [LARGE SCALE GENOMIC DNA]</scope>
    <source>
        <strain evidence="9 10">CQ-2017a</strain>
    </source>
</reference>
<evidence type="ECO:0000256" key="7">
    <source>
        <dbReference type="SAM" id="SignalP"/>
    </source>
</evidence>
<evidence type="ECO:0000256" key="3">
    <source>
        <dbReference type="ARBA" id="ARBA00022729"/>
    </source>
</evidence>
<comment type="caution">
    <text evidence="9">The sequence shown here is derived from an EMBL/GenBank/DDBJ whole genome shotgun (WGS) entry which is preliminary data.</text>
</comment>
<evidence type="ECO:0000256" key="1">
    <source>
        <dbReference type="ARBA" id="ARBA00004167"/>
    </source>
</evidence>
<evidence type="ECO:0000256" key="4">
    <source>
        <dbReference type="ARBA" id="ARBA00022989"/>
    </source>
</evidence>
<feature type="compositionally biased region" description="Basic and acidic residues" evidence="6">
    <location>
        <begin position="184"/>
        <end position="193"/>
    </location>
</feature>
<keyword evidence="2" id="KW-0812">Transmembrane</keyword>
<feature type="region of interest" description="Disordered" evidence="6">
    <location>
        <begin position="184"/>
        <end position="204"/>
    </location>
</feature>
<keyword evidence="10" id="KW-1185">Reference proteome</keyword>
<evidence type="ECO:0000256" key="6">
    <source>
        <dbReference type="SAM" id="MobiDB-lite"/>
    </source>
</evidence>
<accession>A0A2K1R2F5</accession>
<proteinExistence type="predicted"/>
<dbReference type="PANTHER" id="PTHR13605:SF4">
    <property type="entry name" value="ER MEMBRANE PROTEIN COMPLEX SUBUNIT 7"/>
    <property type="match status" value="1"/>
</dbReference>
<organism evidence="9 10">
    <name type="scientific">Sphaceloma murrayae</name>
    <dbReference type="NCBI Taxonomy" id="2082308"/>
    <lineage>
        <taxon>Eukaryota</taxon>
        <taxon>Fungi</taxon>
        <taxon>Dikarya</taxon>
        <taxon>Ascomycota</taxon>
        <taxon>Pezizomycotina</taxon>
        <taxon>Dothideomycetes</taxon>
        <taxon>Dothideomycetidae</taxon>
        <taxon>Myriangiales</taxon>
        <taxon>Elsinoaceae</taxon>
        <taxon>Sphaceloma</taxon>
    </lineage>
</organism>
<dbReference type="InterPro" id="IPR039163">
    <property type="entry name" value="EMC7"/>
</dbReference>
<keyword evidence="4" id="KW-1133">Transmembrane helix</keyword>
<feature type="signal peptide" evidence="7">
    <location>
        <begin position="1"/>
        <end position="21"/>
    </location>
</feature>
<keyword evidence="3 7" id="KW-0732">Signal</keyword>
<dbReference type="Proteomes" id="UP000243797">
    <property type="component" value="Unassembled WGS sequence"/>
</dbReference>
<dbReference type="PANTHER" id="PTHR13605">
    <property type="entry name" value="ER MEMBRANE PROTEIN COMPLEX SUBUNIT 7"/>
    <property type="match status" value="1"/>
</dbReference>
<dbReference type="OrthoDB" id="27095at2759"/>
<evidence type="ECO:0000259" key="8">
    <source>
        <dbReference type="Pfam" id="PF09430"/>
    </source>
</evidence>
<evidence type="ECO:0000313" key="10">
    <source>
        <dbReference type="Proteomes" id="UP000243797"/>
    </source>
</evidence>
<dbReference type="GO" id="GO:0072546">
    <property type="term" value="C:EMC complex"/>
    <property type="evidence" value="ECO:0007669"/>
    <property type="project" value="TreeGrafter"/>
</dbReference>
<dbReference type="InParanoid" id="A0A2K1R2F5"/>
<keyword evidence="5" id="KW-0472">Membrane</keyword>
<name>A0A2K1R2F5_9PEZI</name>
<dbReference type="AlphaFoldDB" id="A0A2K1R2F5"/>
<dbReference type="Pfam" id="PF09430">
    <property type="entry name" value="EMC7_beta-sandw"/>
    <property type="match status" value="1"/>
</dbReference>
<dbReference type="InterPro" id="IPR019008">
    <property type="entry name" value="Beta_sandwich_EMC7"/>
</dbReference>
<dbReference type="STRING" id="2082308.A0A2K1R2F5"/>
<evidence type="ECO:0000313" key="9">
    <source>
        <dbReference type="EMBL" id="PNS21460.1"/>
    </source>
</evidence>
<protein>
    <recommendedName>
        <fullName evidence="8">ER membrane protein complex subunit 7 beta-sandwich domain-containing protein</fullName>
    </recommendedName>
</protein>
<sequence>MHLSTLLSALPLSLAAHLTIAIPPSPPLLPNPSTLPPTTHATLLGPDGALLSARLTRQNTLSFPSLGPGSHLLTLFTRDFTFPQYRVDVTPLSPSDASSPSPKESITLVQTFRGNEWSNKGPLYGSGNDTLTVSLSPSAKKDFYMQRQGFSALSILKNPMILMAVVSAGLVFGMPYLMENMDEETKKEMEEAQRNNPLTGGGSDAAAAIQNFDLAGWMAGKTSGGSKAEEKQEGGTKSLR</sequence>
<dbReference type="EMBL" id="NKHZ01000011">
    <property type="protein sequence ID" value="PNS21460.1"/>
    <property type="molecule type" value="Genomic_DNA"/>
</dbReference>
<evidence type="ECO:0000256" key="5">
    <source>
        <dbReference type="ARBA" id="ARBA00023136"/>
    </source>
</evidence>
<evidence type="ECO:0000256" key="2">
    <source>
        <dbReference type="ARBA" id="ARBA00022692"/>
    </source>
</evidence>
<feature type="region of interest" description="Disordered" evidence="6">
    <location>
        <begin position="220"/>
        <end position="240"/>
    </location>
</feature>